<reference evidence="1" key="1">
    <citation type="submission" date="2021-02" db="EMBL/GenBank/DDBJ databases">
        <authorList>
            <consortium name="DOE Joint Genome Institute"/>
            <person name="Ahrendt S."/>
            <person name="Looney B.P."/>
            <person name="Miyauchi S."/>
            <person name="Morin E."/>
            <person name="Drula E."/>
            <person name="Courty P.E."/>
            <person name="Chicoki N."/>
            <person name="Fauchery L."/>
            <person name="Kohler A."/>
            <person name="Kuo A."/>
            <person name="Labutti K."/>
            <person name="Pangilinan J."/>
            <person name="Lipzen A."/>
            <person name="Riley R."/>
            <person name="Andreopoulos W."/>
            <person name="He G."/>
            <person name="Johnson J."/>
            <person name="Barry K.W."/>
            <person name="Grigoriev I.V."/>
            <person name="Nagy L."/>
            <person name="Hibbett D."/>
            <person name="Henrissat B."/>
            <person name="Matheny P.B."/>
            <person name="Labbe J."/>
            <person name="Martin F."/>
        </authorList>
    </citation>
    <scope>NUCLEOTIDE SEQUENCE</scope>
    <source>
        <strain evidence="1">EC-137</strain>
    </source>
</reference>
<sequence>MASRLFCIPGLFFLFIAFVLSLLVAISLPSLPALDITRTSFTNGTVDVSGTDGNVGELRVPCNRSYCVYVGGERTCIVPGHGYSIDVVNQTKNEFVGSGWTRGLAVHPVATIVVFLAFLCGLSTHITLMLLASILSFLGALLTLIAFAIDIALYVFVRNSMNHFNVLVPHTHTGPGFWITLVVFILLLLSGCTVCLGRRRERMSNAAPIATSEKPGLLGRVFRRRKVVV</sequence>
<name>A0ACB8QC77_9AGAM</name>
<organism evidence="1 2">
    <name type="scientific">Vararia minispora EC-137</name>
    <dbReference type="NCBI Taxonomy" id="1314806"/>
    <lineage>
        <taxon>Eukaryota</taxon>
        <taxon>Fungi</taxon>
        <taxon>Dikarya</taxon>
        <taxon>Basidiomycota</taxon>
        <taxon>Agaricomycotina</taxon>
        <taxon>Agaricomycetes</taxon>
        <taxon>Russulales</taxon>
        <taxon>Lachnocladiaceae</taxon>
        <taxon>Vararia</taxon>
    </lineage>
</organism>
<dbReference type="EMBL" id="MU273679">
    <property type="protein sequence ID" value="KAI0029394.1"/>
    <property type="molecule type" value="Genomic_DNA"/>
</dbReference>
<gene>
    <name evidence="1" type="ORF">K488DRAFT_56466</name>
</gene>
<protein>
    <submittedName>
        <fullName evidence="1">Uncharacterized protein</fullName>
    </submittedName>
</protein>
<evidence type="ECO:0000313" key="1">
    <source>
        <dbReference type="EMBL" id="KAI0029394.1"/>
    </source>
</evidence>
<accession>A0ACB8QC77</accession>
<comment type="caution">
    <text evidence="1">The sequence shown here is derived from an EMBL/GenBank/DDBJ whole genome shotgun (WGS) entry which is preliminary data.</text>
</comment>
<dbReference type="Proteomes" id="UP000814128">
    <property type="component" value="Unassembled WGS sequence"/>
</dbReference>
<reference evidence="1" key="2">
    <citation type="journal article" date="2022" name="New Phytol.">
        <title>Evolutionary transition to the ectomycorrhizal habit in the genomes of a hyperdiverse lineage of mushroom-forming fungi.</title>
        <authorList>
            <person name="Looney B."/>
            <person name="Miyauchi S."/>
            <person name="Morin E."/>
            <person name="Drula E."/>
            <person name="Courty P.E."/>
            <person name="Kohler A."/>
            <person name="Kuo A."/>
            <person name="LaButti K."/>
            <person name="Pangilinan J."/>
            <person name="Lipzen A."/>
            <person name="Riley R."/>
            <person name="Andreopoulos W."/>
            <person name="He G."/>
            <person name="Johnson J."/>
            <person name="Nolan M."/>
            <person name="Tritt A."/>
            <person name="Barry K.W."/>
            <person name="Grigoriev I.V."/>
            <person name="Nagy L.G."/>
            <person name="Hibbett D."/>
            <person name="Henrissat B."/>
            <person name="Matheny P.B."/>
            <person name="Labbe J."/>
            <person name="Martin F.M."/>
        </authorList>
    </citation>
    <scope>NUCLEOTIDE SEQUENCE</scope>
    <source>
        <strain evidence="1">EC-137</strain>
    </source>
</reference>
<keyword evidence="2" id="KW-1185">Reference proteome</keyword>
<proteinExistence type="predicted"/>
<evidence type="ECO:0000313" key="2">
    <source>
        <dbReference type="Proteomes" id="UP000814128"/>
    </source>
</evidence>